<organism evidence="1 2">
    <name type="scientific">Amycolatopsis pithecellobii</name>
    <dbReference type="NCBI Taxonomy" id="664692"/>
    <lineage>
        <taxon>Bacteria</taxon>
        <taxon>Bacillati</taxon>
        <taxon>Actinomycetota</taxon>
        <taxon>Actinomycetes</taxon>
        <taxon>Pseudonocardiales</taxon>
        <taxon>Pseudonocardiaceae</taxon>
        <taxon>Amycolatopsis</taxon>
    </lineage>
</organism>
<reference evidence="1 2" key="1">
    <citation type="submission" date="2019-11" db="EMBL/GenBank/DDBJ databases">
        <title>Draft genome of Amycolatopsis RM579.</title>
        <authorList>
            <person name="Duangmal K."/>
            <person name="Mingma R."/>
        </authorList>
    </citation>
    <scope>NUCLEOTIDE SEQUENCE [LARGE SCALE GENOMIC DNA]</scope>
    <source>
        <strain evidence="1 2">RM579</strain>
    </source>
</reference>
<gene>
    <name evidence="1" type="ORF">GKO32_31880</name>
</gene>
<dbReference type="RefSeq" id="WP_154760622.1">
    <property type="nucleotide sequence ID" value="NZ_WMBA01000071.1"/>
</dbReference>
<protein>
    <submittedName>
        <fullName evidence="1">Uncharacterized protein</fullName>
    </submittedName>
</protein>
<dbReference type="OrthoDB" id="3695409at2"/>
<name>A0A6N7Z9Y4_9PSEU</name>
<keyword evidence="2" id="KW-1185">Reference proteome</keyword>
<comment type="caution">
    <text evidence="1">The sequence shown here is derived from an EMBL/GenBank/DDBJ whole genome shotgun (WGS) entry which is preliminary data.</text>
</comment>
<dbReference type="Proteomes" id="UP000440096">
    <property type="component" value="Unassembled WGS sequence"/>
</dbReference>
<sequence length="62" mass="7125">MSTETEQEAPPTIPCTVVWSHGRPYVLEPGDSRWIGTDHRGRPQSLTTADLCRRGWSYHRMN</sequence>
<evidence type="ECO:0000313" key="2">
    <source>
        <dbReference type="Proteomes" id="UP000440096"/>
    </source>
</evidence>
<dbReference type="AlphaFoldDB" id="A0A6N7Z9Y4"/>
<proteinExistence type="predicted"/>
<evidence type="ECO:0000313" key="1">
    <source>
        <dbReference type="EMBL" id="MTD58543.1"/>
    </source>
</evidence>
<accession>A0A6N7Z9Y4</accession>
<dbReference type="EMBL" id="WMBA01000071">
    <property type="protein sequence ID" value="MTD58543.1"/>
    <property type="molecule type" value="Genomic_DNA"/>
</dbReference>